<evidence type="ECO:0000313" key="2">
    <source>
        <dbReference type="EMBL" id="MPM81426.1"/>
    </source>
</evidence>
<name>A0A645CWB9_9ZZZZ</name>
<accession>A0A645CWB9</accession>
<comment type="caution">
    <text evidence="2">The sequence shown here is derived from an EMBL/GenBank/DDBJ whole genome shotgun (WGS) entry which is preliminary data.</text>
</comment>
<feature type="region of interest" description="Disordered" evidence="1">
    <location>
        <begin position="1"/>
        <end position="48"/>
    </location>
</feature>
<protein>
    <submittedName>
        <fullName evidence="2">Uncharacterized protein</fullName>
    </submittedName>
</protein>
<sequence>MRTFVHPFQEQRDGEQQPHFDGDGEVEDNRQGKGGKQDSQGGFRLLSQ</sequence>
<organism evidence="2">
    <name type="scientific">bioreactor metagenome</name>
    <dbReference type="NCBI Taxonomy" id="1076179"/>
    <lineage>
        <taxon>unclassified sequences</taxon>
        <taxon>metagenomes</taxon>
        <taxon>ecological metagenomes</taxon>
    </lineage>
</organism>
<reference evidence="2" key="1">
    <citation type="submission" date="2019-08" db="EMBL/GenBank/DDBJ databases">
        <authorList>
            <person name="Kucharzyk K."/>
            <person name="Murdoch R.W."/>
            <person name="Higgins S."/>
            <person name="Loffler F."/>
        </authorList>
    </citation>
    <scope>NUCLEOTIDE SEQUENCE</scope>
</reference>
<evidence type="ECO:0000256" key="1">
    <source>
        <dbReference type="SAM" id="MobiDB-lite"/>
    </source>
</evidence>
<dbReference type="AlphaFoldDB" id="A0A645CWB9"/>
<feature type="compositionally biased region" description="Basic and acidic residues" evidence="1">
    <location>
        <begin position="9"/>
        <end position="31"/>
    </location>
</feature>
<proteinExistence type="predicted"/>
<dbReference type="EMBL" id="VSSQ01030773">
    <property type="protein sequence ID" value="MPM81426.1"/>
    <property type="molecule type" value="Genomic_DNA"/>
</dbReference>
<gene>
    <name evidence="2" type="ORF">SDC9_128479</name>
</gene>